<reference evidence="6 7" key="1">
    <citation type="journal article" date="2012" name="BMC Genomics">
        <title>Genomic sequence analysis and characterization of Sneathia amnii sp. nov.</title>
        <authorList>
            <consortium name="Vaginal Microbiome Consortium (additional members)"/>
            <person name="Harwich M.D.Jr."/>
            <person name="Serrano M.G."/>
            <person name="Fettweis J.M."/>
            <person name="Alves J.M."/>
            <person name="Reimers M.A."/>
            <person name="Buck G.A."/>
            <person name="Jefferson K.K."/>
        </authorList>
    </citation>
    <scope>NUCLEOTIDE SEQUENCE [LARGE SCALE GENOMIC DNA]</scope>
    <source>
        <strain evidence="6 7">SN35</strain>
    </source>
</reference>
<dbReference type="EMBL" id="CP011280">
    <property type="protein sequence ID" value="AKC96149.1"/>
    <property type="molecule type" value="Genomic_DNA"/>
</dbReference>
<dbReference type="Pfam" id="PF03330">
    <property type="entry name" value="DPBB_1"/>
    <property type="match status" value="1"/>
</dbReference>
<comment type="similarity">
    <text evidence="3 4">Belongs to the RlpA family.</text>
</comment>
<dbReference type="PATRIC" id="fig|1069640.6.peg.737"/>
<dbReference type="CDD" id="cd22268">
    <property type="entry name" value="DPBB_RlpA-like"/>
    <property type="match status" value="1"/>
</dbReference>
<dbReference type="GO" id="GO:0071555">
    <property type="term" value="P:cell wall organization"/>
    <property type="evidence" value="ECO:0007669"/>
    <property type="project" value="UniProtKB-KW"/>
</dbReference>
<dbReference type="NCBIfam" id="TIGR00413">
    <property type="entry name" value="rlpA"/>
    <property type="match status" value="1"/>
</dbReference>
<evidence type="ECO:0000256" key="3">
    <source>
        <dbReference type="HAMAP-Rule" id="MF_02071"/>
    </source>
</evidence>
<dbReference type="GO" id="GO:0000270">
    <property type="term" value="P:peptidoglycan metabolic process"/>
    <property type="evidence" value="ECO:0007669"/>
    <property type="project" value="UniProtKB-UniRule"/>
</dbReference>
<dbReference type="InterPro" id="IPR036908">
    <property type="entry name" value="RlpA-like_sf"/>
</dbReference>
<evidence type="ECO:0000256" key="1">
    <source>
        <dbReference type="ARBA" id="ARBA00023239"/>
    </source>
</evidence>
<evidence type="ECO:0000256" key="2">
    <source>
        <dbReference type="ARBA" id="ARBA00023316"/>
    </source>
</evidence>
<dbReference type="InterPro" id="IPR034718">
    <property type="entry name" value="RlpA"/>
</dbReference>
<dbReference type="InterPro" id="IPR012997">
    <property type="entry name" value="RplA"/>
</dbReference>
<proteinExistence type="inferred from homology"/>
<dbReference type="KEGG" id="sns:VC03_03725"/>
<dbReference type="Gene3D" id="2.40.40.10">
    <property type="entry name" value="RlpA-like domain"/>
    <property type="match status" value="1"/>
</dbReference>
<dbReference type="GO" id="GO:0008932">
    <property type="term" value="F:lytic endotransglycosylase activity"/>
    <property type="evidence" value="ECO:0007669"/>
    <property type="project" value="UniProtKB-UniRule"/>
</dbReference>
<accession>A0A0E3UUE5</accession>
<dbReference type="PANTHER" id="PTHR34183:SF1">
    <property type="entry name" value="ENDOLYTIC PEPTIDOGLYCAN TRANSGLYCOSYLASE RLPA"/>
    <property type="match status" value="1"/>
</dbReference>
<comment type="function">
    <text evidence="3">Lytic transglycosylase with a strong preference for naked glycan strands that lack stem peptides.</text>
</comment>
<evidence type="ECO:0000259" key="5">
    <source>
        <dbReference type="Pfam" id="PF03330"/>
    </source>
</evidence>
<gene>
    <name evidence="3" type="primary">rlpA</name>
    <name evidence="6" type="ORF">VC03_03725</name>
</gene>
<name>A0A0E3UUE5_9FUSO</name>
<sequence length="126" mass="14154">MDDGVFKSLEELKNDQPANVDTDVSRSFTHYQAGTASFYGEKWNGRRTSNGEVFNTRLLTAAHRTLPFGTLVRVTNQANGKSVVVRINDRGPFKQGRVIDLTRAAFEAIESVQRGLTRVKLEIIKR</sequence>
<dbReference type="SUPFAM" id="SSF50685">
    <property type="entry name" value="Barwin-like endoglucanases"/>
    <property type="match status" value="1"/>
</dbReference>
<dbReference type="HAMAP" id="MF_02071">
    <property type="entry name" value="RlpA"/>
    <property type="match status" value="1"/>
</dbReference>
<evidence type="ECO:0000256" key="4">
    <source>
        <dbReference type="RuleBase" id="RU003495"/>
    </source>
</evidence>
<evidence type="ECO:0000313" key="6">
    <source>
        <dbReference type="EMBL" id="AKC96149.1"/>
    </source>
</evidence>
<keyword evidence="1 3" id="KW-0456">Lyase</keyword>
<protein>
    <recommendedName>
        <fullName evidence="3">Probable endolytic peptidoglycan transglycosylase RlpA</fullName>
        <ecNumber evidence="3">4.2.2.-</ecNumber>
    </recommendedName>
</protein>
<dbReference type="PANTHER" id="PTHR34183">
    <property type="entry name" value="ENDOLYTIC PEPTIDOGLYCAN TRANSGLYCOSYLASE RLPA"/>
    <property type="match status" value="1"/>
</dbReference>
<dbReference type="AlphaFoldDB" id="A0A0E3UUE5"/>
<feature type="domain" description="RlpA-like protein double-psi beta-barrel" evidence="5">
    <location>
        <begin position="32"/>
        <end position="120"/>
    </location>
</feature>
<dbReference type="EC" id="4.2.2.-" evidence="3"/>
<keyword evidence="2 3" id="KW-0961">Cell wall biogenesis/degradation</keyword>
<keyword evidence="7" id="KW-1185">Reference proteome</keyword>
<dbReference type="HOGENOM" id="CLU_042923_7_1_0"/>
<evidence type="ECO:0000313" key="7">
    <source>
        <dbReference type="Proteomes" id="UP000033103"/>
    </source>
</evidence>
<dbReference type="Proteomes" id="UP000033103">
    <property type="component" value="Chromosome"/>
</dbReference>
<dbReference type="STRING" id="187101.VC03_03725"/>
<dbReference type="InterPro" id="IPR009009">
    <property type="entry name" value="RlpA-like_DPBB"/>
</dbReference>
<organism evidence="6 7">
    <name type="scientific">Sneathia vaginalis</name>
    <dbReference type="NCBI Taxonomy" id="187101"/>
    <lineage>
        <taxon>Bacteria</taxon>
        <taxon>Fusobacteriati</taxon>
        <taxon>Fusobacteriota</taxon>
        <taxon>Fusobacteriia</taxon>
        <taxon>Fusobacteriales</taxon>
        <taxon>Leptotrichiaceae</taxon>
        <taxon>Sneathia</taxon>
    </lineage>
</organism>